<feature type="domain" description="HAMP" evidence="13">
    <location>
        <begin position="207"/>
        <end position="259"/>
    </location>
</feature>
<dbReference type="SMART" id="SM00387">
    <property type="entry name" value="HATPase_c"/>
    <property type="match status" value="1"/>
</dbReference>
<dbReference type="Gene3D" id="1.10.287.130">
    <property type="match status" value="1"/>
</dbReference>
<keyword evidence="8 11" id="KW-1133">Transmembrane helix</keyword>
<dbReference type="PRINTS" id="PR00344">
    <property type="entry name" value="BCTRLSENSOR"/>
</dbReference>
<evidence type="ECO:0000256" key="3">
    <source>
        <dbReference type="ARBA" id="ARBA00012438"/>
    </source>
</evidence>
<accession>A0ABU5DTM2</accession>
<dbReference type="PANTHER" id="PTHR45436">
    <property type="entry name" value="SENSOR HISTIDINE KINASE YKOH"/>
    <property type="match status" value="1"/>
</dbReference>
<dbReference type="RefSeq" id="WP_320426570.1">
    <property type="nucleotide sequence ID" value="NZ_JAXCLA010000011.1"/>
</dbReference>
<protein>
    <recommendedName>
        <fullName evidence="3">histidine kinase</fullName>
        <ecNumber evidence="3">2.7.13.3</ecNumber>
    </recommendedName>
</protein>
<dbReference type="Pfam" id="PF00512">
    <property type="entry name" value="HisKA"/>
    <property type="match status" value="1"/>
</dbReference>
<evidence type="ECO:0000256" key="6">
    <source>
        <dbReference type="ARBA" id="ARBA00022692"/>
    </source>
</evidence>
<sequence length="487" mass="53126">MNSLFGFFGGMHPRGLSLRRLLLIYLLLPQAVLWIAGGIATYKLAAGYANLAIDASLTQATRALARQLKPIGNGLLIDFPRAAQDVLEADPSDRLLYTVSSPPGQFILGNENLSATKPISNPRLNDPYYYDVKLPPNNNRSGSEHMRVSALYLAYGESKAGKQTMLVQVARNSANREAMTRRILFDTLLPLSVLILLMSMIVSAAIRAGLAPLNRLRNEVEARAPGDLTPLKLESAPKELQSLARALNELLASVERSVVAQKRFIGDAAHQLRTPLAGLKSQTELALQAPCDAEQRARLERVHLSATRSAHLVTQLLTLARADPESAMVKDRTNFDLQRFATDVVAEWVPRALKAGVDLGMSERHQAAVPVRANALLLREALANLLDNAIHYAGRHAEVTVLVRTEAGEARLEVEDTGPGIAEEDRERAMERFVRVTDTGNGCGLGLPIVKEIVERHAGQVRLESVVPHGLRVIVRLPLAPSTPSTE</sequence>
<evidence type="ECO:0000313" key="15">
    <source>
        <dbReference type="Proteomes" id="UP001285263"/>
    </source>
</evidence>
<keyword evidence="9" id="KW-0902">Two-component regulatory system</keyword>
<dbReference type="EC" id="2.7.13.3" evidence="3"/>
<dbReference type="CDD" id="cd00082">
    <property type="entry name" value="HisKA"/>
    <property type="match status" value="1"/>
</dbReference>
<dbReference type="SMART" id="SM00388">
    <property type="entry name" value="HisKA"/>
    <property type="match status" value="1"/>
</dbReference>
<evidence type="ECO:0000313" key="14">
    <source>
        <dbReference type="EMBL" id="MDY0748602.1"/>
    </source>
</evidence>
<evidence type="ECO:0000256" key="1">
    <source>
        <dbReference type="ARBA" id="ARBA00000085"/>
    </source>
</evidence>
<name>A0ABU5DTM2_9BURK</name>
<dbReference type="Proteomes" id="UP001285263">
    <property type="component" value="Unassembled WGS sequence"/>
</dbReference>
<evidence type="ECO:0000256" key="2">
    <source>
        <dbReference type="ARBA" id="ARBA00004370"/>
    </source>
</evidence>
<dbReference type="InterPro" id="IPR036097">
    <property type="entry name" value="HisK_dim/P_sf"/>
</dbReference>
<keyword evidence="10 11" id="KW-0472">Membrane</keyword>
<dbReference type="SUPFAM" id="SSF55874">
    <property type="entry name" value="ATPase domain of HSP90 chaperone/DNA topoisomerase II/histidine kinase"/>
    <property type="match status" value="1"/>
</dbReference>
<evidence type="ECO:0000259" key="12">
    <source>
        <dbReference type="PROSITE" id="PS50109"/>
    </source>
</evidence>
<organism evidence="14 15">
    <name type="scientific">Roseateles agri</name>
    <dbReference type="NCBI Taxonomy" id="3098619"/>
    <lineage>
        <taxon>Bacteria</taxon>
        <taxon>Pseudomonadati</taxon>
        <taxon>Pseudomonadota</taxon>
        <taxon>Betaproteobacteria</taxon>
        <taxon>Burkholderiales</taxon>
        <taxon>Sphaerotilaceae</taxon>
        <taxon>Roseateles</taxon>
    </lineage>
</organism>
<dbReference type="Pfam" id="PF02518">
    <property type="entry name" value="HATPase_c"/>
    <property type="match status" value="1"/>
</dbReference>
<evidence type="ECO:0000256" key="10">
    <source>
        <dbReference type="ARBA" id="ARBA00023136"/>
    </source>
</evidence>
<dbReference type="InterPro" id="IPR036890">
    <property type="entry name" value="HATPase_C_sf"/>
</dbReference>
<dbReference type="PANTHER" id="PTHR45436:SF1">
    <property type="entry name" value="SENSOR PROTEIN QSEC"/>
    <property type="match status" value="1"/>
</dbReference>
<dbReference type="InterPro" id="IPR005467">
    <property type="entry name" value="His_kinase_dom"/>
</dbReference>
<reference evidence="14 15" key="1">
    <citation type="submission" date="2023-11" db="EMBL/GenBank/DDBJ databases">
        <title>Paucibacter sp. nov., isolated from fresh soil in Korea.</title>
        <authorList>
            <person name="Le N.T.T."/>
        </authorList>
    </citation>
    <scope>NUCLEOTIDE SEQUENCE [LARGE SCALE GENOMIC DNA]</scope>
    <source>
        <strain evidence="14 15">R3-3</strain>
    </source>
</reference>
<dbReference type="InterPro" id="IPR003661">
    <property type="entry name" value="HisK_dim/P_dom"/>
</dbReference>
<evidence type="ECO:0000256" key="5">
    <source>
        <dbReference type="ARBA" id="ARBA00022679"/>
    </source>
</evidence>
<evidence type="ECO:0000256" key="9">
    <source>
        <dbReference type="ARBA" id="ARBA00023012"/>
    </source>
</evidence>
<keyword evidence="5 14" id="KW-0808">Transferase</keyword>
<feature type="domain" description="Histidine kinase" evidence="12">
    <location>
        <begin position="267"/>
        <end position="481"/>
    </location>
</feature>
<evidence type="ECO:0000256" key="4">
    <source>
        <dbReference type="ARBA" id="ARBA00022553"/>
    </source>
</evidence>
<evidence type="ECO:0000256" key="8">
    <source>
        <dbReference type="ARBA" id="ARBA00022989"/>
    </source>
</evidence>
<keyword evidence="4" id="KW-0597">Phosphoprotein</keyword>
<dbReference type="InterPro" id="IPR003660">
    <property type="entry name" value="HAMP_dom"/>
</dbReference>
<dbReference type="CDD" id="cd00075">
    <property type="entry name" value="HATPase"/>
    <property type="match status" value="1"/>
</dbReference>
<dbReference type="Pfam" id="PF00672">
    <property type="entry name" value="HAMP"/>
    <property type="match status" value="1"/>
</dbReference>
<keyword evidence="7 14" id="KW-0418">Kinase</keyword>
<evidence type="ECO:0000256" key="7">
    <source>
        <dbReference type="ARBA" id="ARBA00022777"/>
    </source>
</evidence>
<evidence type="ECO:0000259" key="13">
    <source>
        <dbReference type="PROSITE" id="PS50885"/>
    </source>
</evidence>
<dbReference type="InterPro" id="IPR004358">
    <property type="entry name" value="Sig_transdc_His_kin-like_C"/>
</dbReference>
<comment type="subcellular location">
    <subcellularLocation>
        <location evidence="2">Membrane</location>
    </subcellularLocation>
</comment>
<proteinExistence type="predicted"/>
<feature type="transmembrane region" description="Helical" evidence="11">
    <location>
        <begin position="183"/>
        <end position="206"/>
    </location>
</feature>
<dbReference type="PROSITE" id="PS50109">
    <property type="entry name" value="HIS_KIN"/>
    <property type="match status" value="1"/>
</dbReference>
<dbReference type="SMART" id="SM00304">
    <property type="entry name" value="HAMP"/>
    <property type="match status" value="1"/>
</dbReference>
<keyword evidence="15" id="KW-1185">Reference proteome</keyword>
<evidence type="ECO:0000256" key="11">
    <source>
        <dbReference type="SAM" id="Phobius"/>
    </source>
</evidence>
<dbReference type="InterPro" id="IPR050428">
    <property type="entry name" value="TCS_sensor_his_kinase"/>
</dbReference>
<dbReference type="EMBL" id="JAXCLA010000011">
    <property type="protein sequence ID" value="MDY0748602.1"/>
    <property type="molecule type" value="Genomic_DNA"/>
</dbReference>
<dbReference type="PROSITE" id="PS50885">
    <property type="entry name" value="HAMP"/>
    <property type="match status" value="1"/>
</dbReference>
<comment type="caution">
    <text evidence="14">The sequence shown here is derived from an EMBL/GenBank/DDBJ whole genome shotgun (WGS) entry which is preliminary data.</text>
</comment>
<gene>
    <name evidence="14" type="ORF">SNE35_29160</name>
</gene>
<feature type="transmembrane region" description="Helical" evidence="11">
    <location>
        <begin position="20"/>
        <end position="42"/>
    </location>
</feature>
<dbReference type="SUPFAM" id="SSF47384">
    <property type="entry name" value="Homodimeric domain of signal transducing histidine kinase"/>
    <property type="match status" value="1"/>
</dbReference>
<dbReference type="InterPro" id="IPR003594">
    <property type="entry name" value="HATPase_dom"/>
</dbReference>
<dbReference type="Gene3D" id="3.30.565.10">
    <property type="entry name" value="Histidine kinase-like ATPase, C-terminal domain"/>
    <property type="match status" value="1"/>
</dbReference>
<dbReference type="InterPro" id="IPR013727">
    <property type="entry name" value="2CSK_N"/>
</dbReference>
<dbReference type="GO" id="GO:0004673">
    <property type="term" value="F:protein histidine kinase activity"/>
    <property type="evidence" value="ECO:0007669"/>
    <property type="project" value="UniProtKB-EC"/>
</dbReference>
<dbReference type="Pfam" id="PF08521">
    <property type="entry name" value="2CSK_N"/>
    <property type="match status" value="1"/>
</dbReference>
<keyword evidence="6 11" id="KW-0812">Transmembrane</keyword>
<comment type="catalytic activity">
    <reaction evidence="1">
        <text>ATP + protein L-histidine = ADP + protein N-phospho-L-histidine.</text>
        <dbReference type="EC" id="2.7.13.3"/>
    </reaction>
</comment>